<reference evidence="4 5" key="1">
    <citation type="journal article" date="2020" name="Genomics">
        <title>Complete, high-quality genomes from long-read metagenomic sequencing of two wolf lichen thalli reveals enigmatic genome architecture.</title>
        <authorList>
            <person name="McKenzie S.K."/>
            <person name="Walston R.F."/>
            <person name="Allen J.L."/>
        </authorList>
    </citation>
    <scope>NUCLEOTIDE SEQUENCE [LARGE SCALE GENOMIC DNA]</scope>
    <source>
        <strain evidence="4">WasteWater1</strain>
    </source>
</reference>
<feature type="region of interest" description="Disordered" evidence="2">
    <location>
        <begin position="259"/>
        <end position="320"/>
    </location>
</feature>
<dbReference type="PANTHER" id="PTHR37616">
    <property type="entry name" value="BZIP TRANSCRIPTION FACTOR 60-LIKE"/>
    <property type="match status" value="1"/>
</dbReference>
<dbReference type="SMART" id="SM00338">
    <property type="entry name" value="BRLZ"/>
    <property type="match status" value="1"/>
</dbReference>
<dbReference type="InterPro" id="IPR004827">
    <property type="entry name" value="bZIP"/>
</dbReference>
<dbReference type="PANTHER" id="PTHR37616:SF2">
    <property type="entry name" value="BZIP DOMAIN-CONTAINING PROTEIN"/>
    <property type="match status" value="1"/>
</dbReference>
<dbReference type="CDD" id="cd14810">
    <property type="entry name" value="bZIP_u1"/>
    <property type="match status" value="1"/>
</dbReference>
<dbReference type="GO" id="GO:0003700">
    <property type="term" value="F:DNA-binding transcription factor activity"/>
    <property type="evidence" value="ECO:0007669"/>
    <property type="project" value="InterPro"/>
</dbReference>
<evidence type="ECO:0000256" key="2">
    <source>
        <dbReference type="SAM" id="MobiDB-lite"/>
    </source>
</evidence>
<dbReference type="Pfam" id="PF00170">
    <property type="entry name" value="bZIP_1"/>
    <property type="match status" value="1"/>
</dbReference>
<sequence length="627" mass="68326">MTTFKLEPSTESSPVGSCFDPDSFINYDQTVVPTPSISPLSAHSKSVSTPTSSTNNQTSRYPIQSTQQFAGPSHQYEQYKQQAGLPVGALANTFALNQVDQFSYGRNQQFYGTMQPSDGYFGMDINTGDDYLKFGSALGLGSSIDMDLDFNNSPTNDLPVLNSSFVDPAAIGGQESTPQSLTTQAHPGRVWPGMHQQQAALAKAQAEAQQQQQQQRTLATQKPLPSTHSRQASRNGSTSKPPTDPIVEESISRLLNQMRHSSVASSNDDDAATPTGNGTLSNSARMRKDEEDMDEDERLLASEEGKKLSSKERRQLRNKVSARAFRSRRKEYIGQLEGEIAAKASEADELRAKNEELVAENTRLTDLTRMLLSSPAFSTFLNDLSGTGAPASMPEIPRPQSQTLASRPPSATPRKDVNPNQTTPGPLPSQNSNTHVGMTMIPEENSFQYNGAESANNGWTDSNVDFRGLYDAQVYAVTELPQGPAVDSMSFAMLHGKTSNFVGSYSSDVFKDEPAEVEPMPASAEKIIMPEVIERRPQEVDIDVSDPAFALFIDQPCTSSKPAAMKPEDRIFGEIELEKAFGRLELVIAEDPGESQEVSSATIERFERLCSRLDAASSRVAAITSHL</sequence>
<feature type="compositionally biased region" description="Polar residues" evidence="2">
    <location>
        <begin position="418"/>
        <end position="436"/>
    </location>
</feature>
<keyword evidence="5" id="KW-1185">Reference proteome</keyword>
<feature type="domain" description="BZIP" evidence="3">
    <location>
        <begin position="308"/>
        <end position="371"/>
    </location>
</feature>
<feature type="compositionally biased region" description="Basic and acidic residues" evidence="2">
    <location>
        <begin position="298"/>
        <end position="315"/>
    </location>
</feature>
<dbReference type="PROSITE" id="PS50217">
    <property type="entry name" value="BZIP"/>
    <property type="match status" value="1"/>
</dbReference>
<dbReference type="AlphaFoldDB" id="A0A8H6C6X1"/>
<dbReference type="Proteomes" id="UP000593566">
    <property type="component" value="Unassembled WGS sequence"/>
</dbReference>
<organism evidence="4 5">
    <name type="scientific">Letharia lupina</name>
    <dbReference type="NCBI Taxonomy" id="560253"/>
    <lineage>
        <taxon>Eukaryota</taxon>
        <taxon>Fungi</taxon>
        <taxon>Dikarya</taxon>
        <taxon>Ascomycota</taxon>
        <taxon>Pezizomycotina</taxon>
        <taxon>Lecanoromycetes</taxon>
        <taxon>OSLEUM clade</taxon>
        <taxon>Lecanoromycetidae</taxon>
        <taxon>Lecanorales</taxon>
        <taxon>Lecanorineae</taxon>
        <taxon>Parmeliaceae</taxon>
        <taxon>Letharia</taxon>
    </lineage>
</organism>
<dbReference type="GeneID" id="59334762"/>
<dbReference type="Gene3D" id="1.20.5.170">
    <property type="match status" value="1"/>
</dbReference>
<proteinExistence type="predicted"/>
<feature type="region of interest" description="Disordered" evidence="2">
    <location>
        <begin position="169"/>
        <end position="245"/>
    </location>
</feature>
<feature type="compositionally biased region" description="Low complexity" evidence="2">
    <location>
        <begin position="41"/>
        <end position="59"/>
    </location>
</feature>
<accession>A0A8H6C6X1</accession>
<evidence type="ECO:0000256" key="1">
    <source>
        <dbReference type="SAM" id="Coils"/>
    </source>
</evidence>
<gene>
    <name evidence="4" type="ORF">HO133_006361</name>
</gene>
<feature type="compositionally biased region" description="Polar residues" evidence="2">
    <location>
        <begin position="274"/>
        <end position="284"/>
    </location>
</feature>
<dbReference type="InterPro" id="IPR046347">
    <property type="entry name" value="bZIP_sf"/>
</dbReference>
<feature type="compositionally biased region" description="Polar residues" evidence="2">
    <location>
        <begin position="223"/>
        <end position="241"/>
    </location>
</feature>
<keyword evidence="1" id="KW-0175">Coiled coil</keyword>
<dbReference type="SUPFAM" id="SSF57959">
    <property type="entry name" value="Leucine zipper domain"/>
    <property type="match status" value="1"/>
</dbReference>
<protein>
    <recommendedName>
        <fullName evidence="3">BZIP domain-containing protein</fullName>
    </recommendedName>
</protein>
<evidence type="ECO:0000313" key="5">
    <source>
        <dbReference type="Proteomes" id="UP000593566"/>
    </source>
</evidence>
<dbReference type="EMBL" id="JACCJB010000024">
    <property type="protein sequence ID" value="KAF6217949.1"/>
    <property type="molecule type" value="Genomic_DNA"/>
</dbReference>
<feature type="region of interest" description="Disordered" evidence="2">
    <location>
        <begin position="388"/>
        <end position="436"/>
    </location>
</feature>
<comment type="caution">
    <text evidence="4">The sequence shown here is derived from an EMBL/GenBank/DDBJ whole genome shotgun (WGS) entry which is preliminary data.</text>
</comment>
<feature type="region of interest" description="Disordered" evidence="2">
    <location>
        <begin position="36"/>
        <end position="60"/>
    </location>
</feature>
<name>A0A8H6C6X1_9LECA</name>
<feature type="compositionally biased region" description="Polar residues" evidence="2">
    <location>
        <begin position="174"/>
        <end position="185"/>
    </location>
</feature>
<feature type="compositionally biased region" description="Low complexity" evidence="2">
    <location>
        <begin position="196"/>
        <end position="222"/>
    </location>
</feature>
<evidence type="ECO:0000259" key="3">
    <source>
        <dbReference type="PROSITE" id="PS50217"/>
    </source>
</evidence>
<evidence type="ECO:0000313" key="4">
    <source>
        <dbReference type="EMBL" id="KAF6217949.1"/>
    </source>
</evidence>
<dbReference type="RefSeq" id="XP_037147384.1">
    <property type="nucleotide sequence ID" value="XM_037297259.1"/>
</dbReference>
<feature type="coiled-coil region" evidence="1">
    <location>
        <begin position="333"/>
        <end position="367"/>
    </location>
</feature>